<gene>
    <name evidence="7" type="ORF">FCALED_LOCUS4422</name>
</gene>
<evidence type="ECO:0000313" key="8">
    <source>
        <dbReference type="Proteomes" id="UP000789570"/>
    </source>
</evidence>
<dbReference type="PANTHER" id="PTHR14577">
    <property type="entry name" value="NUCLEOLAR PROTEIN 12"/>
    <property type="match status" value="1"/>
</dbReference>
<keyword evidence="8" id="KW-1185">Reference proteome</keyword>
<organism evidence="7 8">
    <name type="scientific">Funneliformis caledonium</name>
    <dbReference type="NCBI Taxonomy" id="1117310"/>
    <lineage>
        <taxon>Eukaryota</taxon>
        <taxon>Fungi</taxon>
        <taxon>Fungi incertae sedis</taxon>
        <taxon>Mucoromycota</taxon>
        <taxon>Glomeromycotina</taxon>
        <taxon>Glomeromycetes</taxon>
        <taxon>Glomerales</taxon>
        <taxon>Glomeraceae</taxon>
        <taxon>Funneliformis</taxon>
    </lineage>
</organism>
<evidence type="ECO:0000256" key="5">
    <source>
        <dbReference type="SAM" id="Coils"/>
    </source>
</evidence>
<keyword evidence="4" id="KW-0539">Nucleus</keyword>
<feature type="coiled-coil region" evidence="5">
    <location>
        <begin position="44"/>
        <end position="93"/>
    </location>
</feature>
<dbReference type="EMBL" id="CAJVPQ010000865">
    <property type="protein sequence ID" value="CAG8515482.1"/>
    <property type="molecule type" value="Genomic_DNA"/>
</dbReference>
<accession>A0A9N9A3D8</accession>
<feature type="compositionally biased region" description="Basic residues" evidence="6">
    <location>
        <begin position="187"/>
        <end position="228"/>
    </location>
</feature>
<dbReference type="GO" id="GO:0005730">
    <property type="term" value="C:nucleolus"/>
    <property type="evidence" value="ECO:0007669"/>
    <property type="project" value="UniProtKB-SubCell"/>
</dbReference>
<evidence type="ECO:0000256" key="6">
    <source>
        <dbReference type="SAM" id="MobiDB-lite"/>
    </source>
</evidence>
<protein>
    <submittedName>
        <fullName evidence="7">2052_t:CDS:1</fullName>
    </submittedName>
</protein>
<comment type="similarity">
    <text evidence="2">Belongs to the RRP17 family.</text>
</comment>
<evidence type="ECO:0000313" key="7">
    <source>
        <dbReference type="EMBL" id="CAG8515482.1"/>
    </source>
</evidence>
<reference evidence="7" key="1">
    <citation type="submission" date="2021-06" db="EMBL/GenBank/DDBJ databases">
        <authorList>
            <person name="Kallberg Y."/>
            <person name="Tangrot J."/>
            <person name="Rosling A."/>
        </authorList>
    </citation>
    <scope>NUCLEOTIDE SEQUENCE</scope>
    <source>
        <strain evidence="7">UK204</strain>
    </source>
</reference>
<sequence length="228" mass="26272">MDNLAILTEGSKVYAKKRKNRIEQVPEVVFDETARREFLTGFHKRKLERKAKAKEASLQLAKQERSKARKAARESVKEQVKQRLNKLQEIINQRNGIIGQVDAKESDEDEPNEEVTNKDITQESNVTQSEFRSADLMTTVTIIEDFNISETFGNVSKKPRIDEEIMDHQTISPVPVPTKSSEPKSISVKKKSKNEIKKKRQPRNKTSKKTRSKTKSVHSSNSRRKKRK</sequence>
<proteinExistence type="inferred from homology"/>
<dbReference type="InterPro" id="IPR019186">
    <property type="entry name" value="Nucleolar_protein_12"/>
</dbReference>
<comment type="caution">
    <text evidence="7">The sequence shown here is derived from an EMBL/GenBank/DDBJ whole genome shotgun (WGS) entry which is preliminary data.</text>
</comment>
<feature type="region of interest" description="Disordered" evidence="6">
    <location>
        <begin position="159"/>
        <end position="228"/>
    </location>
</feature>
<dbReference type="Proteomes" id="UP000789570">
    <property type="component" value="Unassembled WGS sequence"/>
</dbReference>
<dbReference type="AlphaFoldDB" id="A0A9N9A3D8"/>
<evidence type="ECO:0000256" key="4">
    <source>
        <dbReference type="ARBA" id="ARBA00023242"/>
    </source>
</evidence>
<evidence type="ECO:0000256" key="2">
    <source>
        <dbReference type="ARBA" id="ARBA00007175"/>
    </source>
</evidence>
<keyword evidence="3 5" id="KW-0175">Coiled coil</keyword>
<name>A0A9N9A3D8_9GLOM</name>
<dbReference type="PANTHER" id="PTHR14577:SF0">
    <property type="entry name" value="NUCLEOLAR PROTEIN 12"/>
    <property type="match status" value="1"/>
</dbReference>
<feature type="region of interest" description="Disordered" evidence="6">
    <location>
        <begin position="99"/>
        <end position="129"/>
    </location>
</feature>
<dbReference type="GO" id="GO:0019843">
    <property type="term" value="F:rRNA binding"/>
    <property type="evidence" value="ECO:0007669"/>
    <property type="project" value="TreeGrafter"/>
</dbReference>
<evidence type="ECO:0000256" key="1">
    <source>
        <dbReference type="ARBA" id="ARBA00004604"/>
    </source>
</evidence>
<dbReference type="Pfam" id="PF09805">
    <property type="entry name" value="Nop25"/>
    <property type="match status" value="1"/>
</dbReference>
<comment type="subcellular location">
    <subcellularLocation>
        <location evidence="1">Nucleus</location>
        <location evidence="1">Nucleolus</location>
    </subcellularLocation>
</comment>
<evidence type="ECO:0000256" key="3">
    <source>
        <dbReference type="ARBA" id="ARBA00023054"/>
    </source>
</evidence>
<dbReference type="OrthoDB" id="551633at2759"/>